<dbReference type="PANTHER" id="PTHR11932">
    <property type="entry name" value="CULLIN"/>
    <property type="match status" value="1"/>
</dbReference>
<evidence type="ECO:0000256" key="2">
    <source>
        <dbReference type="PROSITE-ProRule" id="PRU00330"/>
    </source>
</evidence>
<dbReference type="InterPro" id="IPR036390">
    <property type="entry name" value="WH_DNA-bd_sf"/>
</dbReference>
<dbReference type="PROSITE" id="PS50069">
    <property type="entry name" value="CULLIN_2"/>
    <property type="match status" value="1"/>
</dbReference>
<dbReference type="GO" id="GO:0031625">
    <property type="term" value="F:ubiquitin protein ligase binding"/>
    <property type="evidence" value="ECO:0007669"/>
    <property type="project" value="InterPro"/>
</dbReference>
<dbReference type="Proteomes" id="UP000663825">
    <property type="component" value="Unassembled WGS sequence"/>
</dbReference>
<dbReference type="Pfam" id="PF10557">
    <property type="entry name" value="Cullin_Nedd8"/>
    <property type="match status" value="1"/>
</dbReference>
<dbReference type="InterPro" id="IPR016159">
    <property type="entry name" value="Cullin_repeat-like_dom_sf"/>
</dbReference>
<dbReference type="InterPro" id="IPR059120">
    <property type="entry name" value="Cullin-like_AB"/>
</dbReference>
<evidence type="ECO:0000256" key="3">
    <source>
        <dbReference type="RuleBase" id="RU003829"/>
    </source>
</evidence>
<evidence type="ECO:0000256" key="1">
    <source>
        <dbReference type="ARBA" id="ARBA00006019"/>
    </source>
</evidence>
<gene>
    <name evidence="5" type="ORF">TIS948_LOCUS12762</name>
</gene>
<name>A0A817QI70_9BILA</name>
<dbReference type="Gene3D" id="4.10.1030.10">
    <property type="entry name" value="Ring Box Chain A, domain 5"/>
    <property type="match status" value="1"/>
</dbReference>
<feature type="domain" description="Cullin family profile" evidence="4">
    <location>
        <begin position="378"/>
        <end position="603"/>
    </location>
</feature>
<dbReference type="Pfam" id="PF00888">
    <property type="entry name" value="Cullin"/>
    <property type="match status" value="1"/>
</dbReference>
<dbReference type="InterPro" id="IPR016158">
    <property type="entry name" value="Cullin_homology"/>
</dbReference>
<accession>A0A817QI70</accession>
<dbReference type="InterPro" id="IPR036388">
    <property type="entry name" value="WH-like_DNA-bd_sf"/>
</dbReference>
<dbReference type="AlphaFoldDB" id="A0A817QI70"/>
<dbReference type="Gene3D" id="1.20.1310.10">
    <property type="entry name" value="Cullin Repeats"/>
    <property type="match status" value="4"/>
</dbReference>
<dbReference type="GO" id="GO:0006511">
    <property type="term" value="P:ubiquitin-dependent protein catabolic process"/>
    <property type="evidence" value="ECO:0007669"/>
    <property type="project" value="InterPro"/>
</dbReference>
<evidence type="ECO:0000313" key="5">
    <source>
        <dbReference type="EMBL" id="CAF3204041.1"/>
    </source>
</evidence>
<dbReference type="Gene3D" id="1.10.10.10">
    <property type="entry name" value="Winged helix-like DNA-binding domain superfamily/Winged helix DNA-binding domain"/>
    <property type="match status" value="2"/>
</dbReference>
<evidence type="ECO:0000259" key="4">
    <source>
        <dbReference type="PROSITE" id="PS50069"/>
    </source>
</evidence>
<dbReference type="InterPro" id="IPR036317">
    <property type="entry name" value="Cullin_homology_sf"/>
</dbReference>
<evidence type="ECO:0000313" key="6">
    <source>
        <dbReference type="Proteomes" id="UP000663825"/>
    </source>
</evidence>
<dbReference type="InterPro" id="IPR045093">
    <property type="entry name" value="Cullin"/>
</dbReference>
<reference evidence="5" key="1">
    <citation type="submission" date="2021-02" db="EMBL/GenBank/DDBJ databases">
        <authorList>
            <person name="Nowell W R."/>
        </authorList>
    </citation>
    <scope>NUCLEOTIDE SEQUENCE</scope>
</reference>
<comment type="similarity">
    <text evidence="1 2 3">Belongs to the cullin family.</text>
</comment>
<dbReference type="OrthoDB" id="10004225at2759"/>
<sequence>MARQEQCITLDEVWGNLLDGIEQLFQFQTIRYSKWMLLYTYIFDYCTKNSDVKGADLYEKLRDYLRNYLENLCQSNTTLPDQEILEFYTHQWKKYCISCKILHGICSYIHRHYIKRAINAGNTNIHETYPMAMEMWQQVVFRLFYTKIINFSLNLIKAERNQEKIDTETIHNIIQTYITSSINQHGSTSDTRSQILDVYQEYFEDQFLQDTQEFYRQKATIYLQRNSVMDYISLIHQYFDEEVHRAVEYLHPSSVKNLTRKLEEVLIIEQLQSIDAEAKILVHDEKIPELNLVYQTVHRIENGTDKLKNMIENHIYQIGIETDLKIYIESIYNLHQKYLTFIQKAFDNHHEFIDIFNRTCRKFINDNLFIQTIGNPISMVKHLAHYCDKLLRKEKEETNIEIAFHQIKILLYYMHEKDVFVNVYSKLLAKRLINKINISNDHEQLMISTIATTCGFGFAYKMKQMCQDIEISETILVKYNQYCENQQVDHKINFSVMILNSNTWSFPTPSNIILPNKLETILNNFNMFYKNLHNGRKLTWLHQHSKGELQTFFTQKVHKLRVSTYQMVILLLFNDSLEWTVEQIHDQTQITIDLLISILNALVQSKILTCTQFLHPTNFDMNCKVKLSNDFKSDKYHINLNTGIQSTEEKNMETFQTKIDQDRIMIIRTTIVRTMKLHQTMLQNVLIQTVIEQLSSHFNPDISTIKGCINSLITKEYLEINSHNKDLLSYIA</sequence>
<dbReference type="SUPFAM" id="SSF75632">
    <property type="entry name" value="Cullin homology domain"/>
    <property type="match status" value="1"/>
</dbReference>
<organism evidence="5 6">
    <name type="scientific">Rotaria socialis</name>
    <dbReference type="NCBI Taxonomy" id="392032"/>
    <lineage>
        <taxon>Eukaryota</taxon>
        <taxon>Metazoa</taxon>
        <taxon>Spiralia</taxon>
        <taxon>Gnathifera</taxon>
        <taxon>Rotifera</taxon>
        <taxon>Eurotatoria</taxon>
        <taxon>Bdelloidea</taxon>
        <taxon>Philodinida</taxon>
        <taxon>Philodinidae</taxon>
        <taxon>Rotaria</taxon>
    </lineage>
</organism>
<dbReference type="InterPro" id="IPR001373">
    <property type="entry name" value="Cullin_N"/>
</dbReference>
<dbReference type="SMART" id="SM00182">
    <property type="entry name" value="CULLIN"/>
    <property type="match status" value="1"/>
</dbReference>
<dbReference type="FunFam" id="1.20.1310.10:FF:000001">
    <property type="entry name" value="Cullin 3"/>
    <property type="match status" value="1"/>
</dbReference>
<protein>
    <recommendedName>
        <fullName evidence="4">Cullin family profile domain-containing protein</fullName>
    </recommendedName>
</protein>
<dbReference type="EMBL" id="CAJNXB010001942">
    <property type="protein sequence ID" value="CAF3204041.1"/>
    <property type="molecule type" value="Genomic_DNA"/>
</dbReference>
<comment type="caution">
    <text evidence="5">The sequence shown here is derived from an EMBL/GenBank/DDBJ whole genome shotgun (WGS) entry which is preliminary data.</text>
</comment>
<dbReference type="SUPFAM" id="SSF74788">
    <property type="entry name" value="Cullin repeat-like"/>
    <property type="match status" value="1"/>
</dbReference>
<proteinExistence type="inferred from homology"/>
<dbReference type="InterPro" id="IPR019559">
    <property type="entry name" value="Cullin_neddylation_domain"/>
</dbReference>
<dbReference type="SMART" id="SM00884">
    <property type="entry name" value="Cullin_Nedd8"/>
    <property type="match status" value="1"/>
</dbReference>
<dbReference type="Pfam" id="PF26557">
    <property type="entry name" value="Cullin_AB"/>
    <property type="match status" value="1"/>
</dbReference>
<dbReference type="SUPFAM" id="SSF46785">
    <property type="entry name" value="Winged helix' DNA-binding domain"/>
    <property type="match status" value="1"/>
</dbReference>